<dbReference type="InterPro" id="IPR002104">
    <property type="entry name" value="Integrase_catalytic"/>
</dbReference>
<evidence type="ECO:0000256" key="2">
    <source>
        <dbReference type="ARBA" id="ARBA00023125"/>
    </source>
</evidence>
<dbReference type="SUPFAM" id="SSF56349">
    <property type="entry name" value="DNA breaking-rejoining enzymes"/>
    <property type="match status" value="1"/>
</dbReference>
<dbReference type="EMBL" id="NJAI01000012">
    <property type="protein sequence ID" value="PHM51866.1"/>
    <property type="molecule type" value="Genomic_DNA"/>
</dbReference>
<dbReference type="Pfam" id="PF00589">
    <property type="entry name" value="Phage_integrase"/>
    <property type="match status" value="1"/>
</dbReference>
<dbReference type="InterPro" id="IPR044068">
    <property type="entry name" value="CB"/>
</dbReference>
<dbReference type="PROSITE" id="PS51898">
    <property type="entry name" value="TYR_RECOMBINASE"/>
    <property type="match status" value="1"/>
</dbReference>
<reference evidence="8 9" key="2">
    <citation type="journal article" date="2017" name="Nat. Microbiol.">
        <title>Natural product diversity associated with the nematode symbionts Photorhabdus and Xenorhabdus.</title>
        <authorList>
            <person name="Tobias N.J."/>
            <person name="Wolff H."/>
            <person name="Djahanschiri B."/>
            <person name="Grundmann F."/>
            <person name="Kronenwerth M."/>
            <person name="Shi Y.M."/>
            <person name="Simonyi S."/>
            <person name="Grun P."/>
            <person name="Shapiro-Ilan D."/>
            <person name="Pidot S.J."/>
            <person name="Stinear T.P."/>
            <person name="Ebersberger I."/>
            <person name="Bode H.B."/>
        </authorList>
    </citation>
    <scope>NUCLEOTIDE SEQUENCE [LARGE SCALE GENOMIC DNA]</scope>
    <source>
        <strain evidence="8 9">DSM 17903</strain>
    </source>
</reference>
<organism evidence="7">
    <name type="scientific">Xenorhabdus hominickii</name>
    <dbReference type="NCBI Taxonomy" id="351679"/>
    <lineage>
        <taxon>Bacteria</taxon>
        <taxon>Pseudomonadati</taxon>
        <taxon>Pseudomonadota</taxon>
        <taxon>Gammaproteobacteria</taxon>
        <taxon>Enterobacterales</taxon>
        <taxon>Morganellaceae</taxon>
        <taxon>Xenorhabdus</taxon>
    </lineage>
</organism>
<name>A0A1V0M4R2_XENHO</name>
<keyword evidence="2 4" id="KW-0238">DNA-binding</keyword>
<gene>
    <name evidence="8" type="primary">xerC_2</name>
    <name evidence="8" type="ORF">Xhom_04705</name>
</gene>
<dbReference type="SUPFAM" id="SSF47823">
    <property type="entry name" value="lambda integrase-like, N-terminal domain"/>
    <property type="match status" value="1"/>
</dbReference>
<geneLocation type="plasmid" evidence="7">
    <name>unnamed3</name>
</geneLocation>
<evidence type="ECO:0000256" key="3">
    <source>
        <dbReference type="ARBA" id="ARBA00023172"/>
    </source>
</evidence>
<dbReference type="PANTHER" id="PTHR34605:SF3">
    <property type="entry name" value="P CELL-TYPE AGGLUTINATION PROTEIN MAP4-LIKE-RELATED"/>
    <property type="match status" value="1"/>
</dbReference>
<dbReference type="PROSITE" id="PS51900">
    <property type="entry name" value="CB"/>
    <property type="match status" value="1"/>
</dbReference>
<dbReference type="GO" id="GO:0015074">
    <property type="term" value="P:DNA integration"/>
    <property type="evidence" value="ECO:0007669"/>
    <property type="project" value="UniProtKB-KW"/>
</dbReference>
<dbReference type="GO" id="GO:0006310">
    <property type="term" value="P:DNA recombination"/>
    <property type="evidence" value="ECO:0007669"/>
    <property type="project" value="UniProtKB-KW"/>
</dbReference>
<dbReference type="InterPro" id="IPR010998">
    <property type="entry name" value="Integrase_recombinase_N"/>
</dbReference>
<reference evidence="7" key="1">
    <citation type="journal article" date="2017" name="J. Invertebr. Pathol.">
        <title>Identification and bacterial characteristics of Xenorhabdus hominickii ANU101 from an entomopathogenic nematode, Steinernema monticolum.</title>
        <authorList>
            <person name="Park Y."/>
            <person name="Kang S."/>
            <person name="Sadekuzzaman M."/>
            <person name="Kim H."/>
            <person name="Jung J.K."/>
            <person name="Kim Y."/>
        </authorList>
    </citation>
    <scope>NUCLEOTIDE SEQUENCE</scope>
    <source>
        <strain evidence="7">ANU101</strain>
        <plasmid evidence="7">unnamed3</plasmid>
    </source>
</reference>
<dbReference type="RefSeq" id="WP_099139949.1">
    <property type="nucleotide sequence ID" value="NZ_CAWNQJ010000024.1"/>
</dbReference>
<sequence length="352" mass="38969">MAGGLALLGSDVTLIPDNADLNEEVIRNLNAFLKDKDAFADTTWRQFLIVVRKWCRWCIAKGHSYLPVEADALRDYLLELHENGLASTTISNYTAMLNLLHRQAGLIPAGDSQKVKRVLKKINRVAIINGDTEGQAIPFRIADLNQVDAAWNASGQLKTVRDLAFLFVAYNTLLRVSNLARLRVRDVTLSPDGSVLLNIGYTKTVLDGQGFIKALSPRASVRLLQWLDVSGLAEHPDAYVFCKVNKSQNVYKAVVTVDKPLNTFNLSRVFSAAWTVVHGADRGAKNKGRYATWTGHSARVGAAQDMTESGYSLAQIMHEGTWKKPETVLGYIRNLEAKKSVMIDLVEGRTDE</sequence>
<evidence type="ECO:0000313" key="7">
    <source>
        <dbReference type="EMBL" id="ARD69857.1"/>
    </source>
</evidence>
<evidence type="ECO:0000313" key="8">
    <source>
        <dbReference type="EMBL" id="PHM51866.1"/>
    </source>
</evidence>
<dbReference type="InterPro" id="IPR013762">
    <property type="entry name" value="Integrase-like_cat_sf"/>
</dbReference>
<protein>
    <submittedName>
        <fullName evidence="7">Tyrosine recombinase XerC</fullName>
    </submittedName>
</protein>
<accession>A0A1V0M4R2</accession>
<keyword evidence="3" id="KW-0233">DNA recombination</keyword>
<dbReference type="GO" id="GO:0003677">
    <property type="term" value="F:DNA binding"/>
    <property type="evidence" value="ECO:0007669"/>
    <property type="project" value="UniProtKB-UniRule"/>
</dbReference>
<feature type="domain" description="Core-binding (CB)" evidence="6">
    <location>
        <begin position="23"/>
        <end position="105"/>
    </location>
</feature>
<keyword evidence="7" id="KW-0614">Plasmid</keyword>
<keyword evidence="1" id="KW-0229">DNA integration</keyword>
<dbReference type="Gene3D" id="1.10.443.10">
    <property type="entry name" value="Intergrase catalytic core"/>
    <property type="match status" value="1"/>
</dbReference>
<dbReference type="InterPro" id="IPR011010">
    <property type="entry name" value="DNA_brk_join_enz"/>
</dbReference>
<evidence type="ECO:0000259" key="6">
    <source>
        <dbReference type="PROSITE" id="PS51900"/>
    </source>
</evidence>
<dbReference type="EMBL" id="KX517800">
    <property type="protein sequence ID" value="ARD69857.1"/>
    <property type="molecule type" value="Genomic_DNA"/>
</dbReference>
<dbReference type="InterPro" id="IPR052925">
    <property type="entry name" value="Phage_Integrase-like_Recomb"/>
</dbReference>
<evidence type="ECO:0000313" key="9">
    <source>
        <dbReference type="Proteomes" id="UP000225433"/>
    </source>
</evidence>
<dbReference type="Proteomes" id="UP000225433">
    <property type="component" value="Unassembled WGS sequence"/>
</dbReference>
<feature type="domain" description="Tyr recombinase" evidence="5">
    <location>
        <begin position="137"/>
        <end position="344"/>
    </location>
</feature>
<dbReference type="Gene3D" id="1.10.150.130">
    <property type="match status" value="1"/>
</dbReference>
<dbReference type="PANTHER" id="PTHR34605">
    <property type="entry name" value="PHAGE_INTEGRASE DOMAIN-CONTAINING PROTEIN"/>
    <property type="match status" value="1"/>
</dbReference>
<proteinExistence type="predicted"/>
<evidence type="ECO:0000256" key="1">
    <source>
        <dbReference type="ARBA" id="ARBA00022908"/>
    </source>
</evidence>
<dbReference type="AlphaFoldDB" id="A0A1V0M4R2"/>
<evidence type="ECO:0000256" key="4">
    <source>
        <dbReference type="PROSITE-ProRule" id="PRU01248"/>
    </source>
</evidence>
<evidence type="ECO:0000259" key="5">
    <source>
        <dbReference type="PROSITE" id="PS51898"/>
    </source>
</evidence>